<evidence type="ECO:0000256" key="6">
    <source>
        <dbReference type="SAM" id="Phobius"/>
    </source>
</evidence>
<dbReference type="PANTHER" id="PTHR43124:SF3">
    <property type="entry name" value="CHLORAMPHENICOL EFFLUX PUMP RV0191"/>
    <property type="match status" value="1"/>
</dbReference>
<keyword evidence="3 6" id="KW-0812">Transmembrane</keyword>
<dbReference type="PROSITE" id="PS50850">
    <property type="entry name" value="MFS"/>
    <property type="match status" value="1"/>
</dbReference>
<accession>A0ABN2G0W0</accession>
<dbReference type="CDD" id="cd17324">
    <property type="entry name" value="MFS_NepI_like"/>
    <property type="match status" value="1"/>
</dbReference>
<dbReference type="PANTHER" id="PTHR43124">
    <property type="entry name" value="PURINE EFFLUX PUMP PBUE"/>
    <property type="match status" value="1"/>
</dbReference>
<evidence type="ECO:0000313" key="9">
    <source>
        <dbReference type="Proteomes" id="UP001500618"/>
    </source>
</evidence>
<keyword evidence="5 6" id="KW-0472">Membrane</keyword>
<comment type="subcellular location">
    <subcellularLocation>
        <location evidence="1">Cell membrane</location>
        <topology evidence="1">Multi-pass membrane protein</topology>
    </subcellularLocation>
</comment>
<feature type="transmembrane region" description="Helical" evidence="6">
    <location>
        <begin position="143"/>
        <end position="165"/>
    </location>
</feature>
<keyword evidence="4 6" id="KW-1133">Transmembrane helix</keyword>
<feature type="transmembrane region" description="Helical" evidence="6">
    <location>
        <begin position="85"/>
        <end position="102"/>
    </location>
</feature>
<keyword evidence="2" id="KW-1003">Cell membrane</keyword>
<sequence>MVHISSPPEALSQRRANVVLVTLFLATFVLGSAELLVVGVLDLIAADLRVSIPSAGGLLTANALGLALGGPVLTAATIKLNKRTVLIGALALFVLANLVPALTSSLGLFIAARAVGGALQGLFIGVAFVAATTIVRPERRGRAMGVVLSGVSVSAAVGVPLGTWVGQALGWRGSFVGVVVLGVLALIAILALVPSVPSTGGAAGQARYAFAPRVLAVLGLNFLTFAAIFAAVTYIVPFLQHITGISGPLISVFLLVYGIATAVGTFGGGRYADRNAARTLLVGTIGVAVSLLALSLVGAVAALVALALAALGLFAMGMTPSIQYRVVSLAGPGGALASSLPASAINVGIAFGSTAGGLAISTFTTSSAVIAGLVIAALAVPVAVATRHLKPPTVETAPNQRAAKTSAELTV</sequence>
<dbReference type="Pfam" id="PF07690">
    <property type="entry name" value="MFS_1"/>
    <property type="match status" value="1"/>
</dbReference>
<feature type="transmembrane region" description="Helical" evidence="6">
    <location>
        <begin position="58"/>
        <end position="78"/>
    </location>
</feature>
<evidence type="ECO:0000256" key="2">
    <source>
        <dbReference type="ARBA" id="ARBA00022475"/>
    </source>
</evidence>
<feature type="transmembrane region" description="Helical" evidence="6">
    <location>
        <begin position="20"/>
        <end position="46"/>
    </location>
</feature>
<evidence type="ECO:0000259" key="7">
    <source>
        <dbReference type="PROSITE" id="PS50850"/>
    </source>
</evidence>
<organism evidence="8 9">
    <name type="scientific">Fodinicola feengrottensis</name>
    <dbReference type="NCBI Taxonomy" id="435914"/>
    <lineage>
        <taxon>Bacteria</taxon>
        <taxon>Bacillati</taxon>
        <taxon>Actinomycetota</taxon>
        <taxon>Actinomycetes</taxon>
        <taxon>Mycobacteriales</taxon>
        <taxon>Fodinicola</taxon>
    </lineage>
</organism>
<gene>
    <name evidence="8" type="ORF">GCM10009765_11030</name>
</gene>
<dbReference type="EMBL" id="BAAANY010000003">
    <property type="protein sequence ID" value="GAA1663323.1"/>
    <property type="molecule type" value="Genomic_DNA"/>
</dbReference>
<reference evidence="8 9" key="1">
    <citation type="journal article" date="2019" name="Int. J. Syst. Evol. Microbiol.">
        <title>The Global Catalogue of Microorganisms (GCM) 10K type strain sequencing project: providing services to taxonomists for standard genome sequencing and annotation.</title>
        <authorList>
            <consortium name="The Broad Institute Genomics Platform"/>
            <consortium name="The Broad Institute Genome Sequencing Center for Infectious Disease"/>
            <person name="Wu L."/>
            <person name="Ma J."/>
        </authorList>
    </citation>
    <scope>NUCLEOTIDE SEQUENCE [LARGE SCALE GENOMIC DNA]</scope>
    <source>
        <strain evidence="8 9">JCM 14718</strain>
    </source>
</reference>
<feature type="transmembrane region" description="Helical" evidence="6">
    <location>
        <begin position="108"/>
        <end position="131"/>
    </location>
</feature>
<dbReference type="InterPro" id="IPR036259">
    <property type="entry name" value="MFS_trans_sf"/>
</dbReference>
<protein>
    <submittedName>
        <fullName evidence="8">MFS transporter</fullName>
    </submittedName>
</protein>
<feature type="transmembrane region" description="Helical" evidence="6">
    <location>
        <begin position="214"/>
        <end position="236"/>
    </location>
</feature>
<evidence type="ECO:0000256" key="1">
    <source>
        <dbReference type="ARBA" id="ARBA00004651"/>
    </source>
</evidence>
<feature type="transmembrane region" description="Helical" evidence="6">
    <location>
        <begin position="171"/>
        <end position="193"/>
    </location>
</feature>
<feature type="transmembrane region" description="Helical" evidence="6">
    <location>
        <begin position="276"/>
        <end position="294"/>
    </location>
</feature>
<name>A0ABN2G0W0_9ACTN</name>
<dbReference type="InterPro" id="IPR020846">
    <property type="entry name" value="MFS_dom"/>
</dbReference>
<dbReference type="InterPro" id="IPR011701">
    <property type="entry name" value="MFS"/>
</dbReference>
<evidence type="ECO:0000313" key="8">
    <source>
        <dbReference type="EMBL" id="GAA1663323.1"/>
    </source>
</evidence>
<feature type="domain" description="Major facilitator superfamily (MFS) profile" evidence="7">
    <location>
        <begin position="19"/>
        <end position="394"/>
    </location>
</feature>
<dbReference type="Gene3D" id="1.20.1250.20">
    <property type="entry name" value="MFS general substrate transporter like domains"/>
    <property type="match status" value="2"/>
</dbReference>
<dbReference type="Proteomes" id="UP001500618">
    <property type="component" value="Unassembled WGS sequence"/>
</dbReference>
<keyword evidence="9" id="KW-1185">Reference proteome</keyword>
<comment type="caution">
    <text evidence="8">The sequence shown here is derived from an EMBL/GenBank/DDBJ whole genome shotgun (WGS) entry which is preliminary data.</text>
</comment>
<feature type="transmembrane region" description="Helical" evidence="6">
    <location>
        <begin position="242"/>
        <end position="264"/>
    </location>
</feature>
<evidence type="ECO:0000256" key="3">
    <source>
        <dbReference type="ARBA" id="ARBA00022692"/>
    </source>
</evidence>
<evidence type="ECO:0000256" key="5">
    <source>
        <dbReference type="ARBA" id="ARBA00023136"/>
    </source>
</evidence>
<evidence type="ECO:0000256" key="4">
    <source>
        <dbReference type="ARBA" id="ARBA00022989"/>
    </source>
</evidence>
<dbReference type="SUPFAM" id="SSF103473">
    <property type="entry name" value="MFS general substrate transporter"/>
    <property type="match status" value="1"/>
</dbReference>
<proteinExistence type="predicted"/>
<feature type="transmembrane region" description="Helical" evidence="6">
    <location>
        <begin position="329"/>
        <end position="352"/>
    </location>
</feature>
<dbReference type="RefSeq" id="WP_344307708.1">
    <property type="nucleotide sequence ID" value="NZ_BAAANY010000003.1"/>
</dbReference>
<feature type="transmembrane region" description="Helical" evidence="6">
    <location>
        <begin position="358"/>
        <end position="380"/>
    </location>
</feature>
<dbReference type="InterPro" id="IPR050189">
    <property type="entry name" value="MFS_Efflux_Transporters"/>
</dbReference>